<organism evidence="9 10">
    <name type="scientific">Akkermansia glycaniphila</name>
    <dbReference type="NCBI Taxonomy" id="1679444"/>
    <lineage>
        <taxon>Bacteria</taxon>
        <taxon>Pseudomonadati</taxon>
        <taxon>Verrucomicrobiota</taxon>
        <taxon>Verrucomicrobiia</taxon>
        <taxon>Verrucomicrobiales</taxon>
        <taxon>Akkermansiaceae</taxon>
        <taxon>Akkermansia</taxon>
    </lineage>
</organism>
<dbReference type="Gene3D" id="2.40.50.140">
    <property type="entry name" value="Nucleic acid-binding proteins"/>
    <property type="match status" value="1"/>
</dbReference>
<dbReference type="OrthoDB" id="9807233at2"/>
<evidence type="ECO:0000256" key="3">
    <source>
        <dbReference type="ARBA" id="ARBA00022814"/>
    </source>
</evidence>
<dbReference type="GO" id="GO:0003723">
    <property type="term" value="F:RNA binding"/>
    <property type="evidence" value="ECO:0007669"/>
    <property type="project" value="UniProtKB-UniRule"/>
</dbReference>
<dbReference type="InterPro" id="IPR013735">
    <property type="entry name" value="TF_NusA_N"/>
</dbReference>
<dbReference type="GO" id="GO:0003700">
    <property type="term" value="F:DNA-binding transcription factor activity"/>
    <property type="evidence" value="ECO:0007669"/>
    <property type="project" value="InterPro"/>
</dbReference>
<comment type="function">
    <text evidence="7">Participates in both transcription termination and antitermination.</text>
</comment>
<evidence type="ECO:0000256" key="7">
    <source>
        <dbReference type="HAMAP-Rule" id="MF_00945"/>
    </source>
</evidence>
<keyword evidence="5 7" id="KW-0805">Transcription regulation</keyword>
<evidence type="ECO:0000256" key="2">
    <source>
        <dbReference type="ARBA" id="ARBA00022490"/>
    </source>
</evidence>
<comment type="similarity">
    <text evidence="7">Belongs to the NusA family.</text>
</comment>
<gene>
    <name evidence="7" type="primary">nusA</name>
    <name evidence="9" type="ORF">PYTT_2278</name>
</gene>
<evidence type="ECO:0000256" key="6">
    <source>
        <dbReference type="ARBA" id="ARBA00023163"/>
    </source>
</evidence>
<dbReference type="InterPro" id="IPR010213">
    <property type="entry name" value="TF_NusA"/>
</dbReference>
<keyword evidence="1 7" id="KW-0806">Transcription termination</keyword>
<dbReference type="GO" id="GO:0031564">
    <property type="term" value="P:transcription antitermination"/>
    <property type="evidence" value="ECO:0007669"/>
    <property type="project" value="UniProtKB-UniRule"/>
</dbReference>
<dbReference type="EMBL" id="LT629973">
    <property type="protein sequence ID" value="SEH98220.1"/>
    <property type="molecule type" value="Genomic_DNA"/>
</dbReference>
<keyword evidence="3 7" id="KW-0889">Transcription antitermination</keyword>
<keyword evidence="10" id="KW-1185">Reference proteome</keyword>
<dbReference type="RefSeq" id="WP_067775970.1">
    <property type="nucleotide sequence ID" value="NZ_LIGX01000024.1"/>
</dbReference>
<dbReference type="GO" id="GO:0006353">
    <property type="term" value="P:DNA-templated transcription termination"/>
    <property type="evidence" value="ECO:0007669"/>
    <property type="project" value="UniProtKB-UniRule"/>
</dbReference>
<dbReference type="PANTHER" id="PTHR22648">
    <property type="entry name" value="TRANSCRIPTION TERMINATION FACTOR NUSA"/>
    <property type="match status" value="1"/>
</dbReference>
<evidence type="ECO:0000313" key="9">
    <source>
        <dbReference type="EMBL" id="SEH98220.1"/>
    </source>
</evidence>
<protein>
    <recommendedName>
        <fullName evidence="7">Transcription termination/antitermination protein NusA</fullName>
    </recommendedName>
</protein>
<dbReference type="CDD" id="cd02134">
    <property type="entry name" value="KH-II_NusA_rpt1"/>
    <property type="match status" value="1"/>
</dbReference>
<sequence>MTSDIAALVDFYVREKELPRERVLQALESAFLTAYRKMVPGSEQIEQIFADINTQKGIVRIKAIMTVVPDDDVTDAFNEVPLSLAQRKAAEIQPGDTLTVNITPSDFGRIAVQTARQTMQQSIRKAEQEMLMESFKDRAGDIVTGTVRRFDKGDIIVDIDKFEGIVPARQRIPGEDYAPNDKMRFYICEVRDGVRGPEVILSRSHPNLVRRLFESEVVEIADHTVEIREIARDAGYRTKIAVCSADPNVDPVGACVGMRGSRVKSIVNELNHEKIDILEWTEDKAAFVESAIAPVKPMSVTVDEASREVRVIVEDDREVAKAIGRKGQNARLTARLISTPSEKWDVKVRAYDPQAEINQRLKDAAKALAKELEIGDEIAFGLITMGGTTASAIVGMPAADIAENLNITPEEAEAIISRARTIAG</sequence>
<dbReference type="Pfam" id="PF13184">
    <property type="entry name" value="KH_NusA_1st"/>
    <property type="match status" value="1"/>
</dbReference>
<keyword evidence="6 7" id="KW-0804">Transcription</keyword>
<dbReference type="InterPro" id="IPR015946">
    <property type="entry name" value="KH_dom-like_a/b"/>
</dbReference>
<dbReference type="InterPro" id="IPR036555">
    <property type="entry name" value="NusA_N_sf"/>
</dbReference>
<name>A0A1C7PBP9_9BACT</name>
<dbReference type="InterPro" id="IPR003029">
    <property type="entry name" value="S1_domain"/>
</dbReference>
<dbReference type="InterPro" id="IPR030842">
    <property type="entry name" value="TF_NusA_bacterial"/>
</dbReference>
<keyword evidence="2 7" id="KW-0963">Cytoplasm</keyword>
<dbReference type="KEGG" id="agl:PYTT_2278"/>
<evidence type="ECO:0000259" key="8">
    <source>
        <dbReference type="PROSITE" id="PS50126"/>
    </source>
</evidence>
<dbReference type="SUPFAM" id="SSF69705">
    <property type="entry name" value="Transcription factor NusA, N-terminal domain"/>
    <property type="match status" value="1"/>
</dbReference>
<evidence type="ECO:0000256" key="1">
    <source>
        <dbReference type="ARBA" id="ARBA00022472"/>
    </source>
</evidence>
<dbReference type="Gene3D" id="3.30.300.20">
    <property type="match status" value="2"/>
</dbReference>
<reference evidence="10" key="1">
    <citation type="submission" date="2016-09" db="EMBL/GenBank/DDBJ databases">
        <authorList>
            <person name="Koehorst J."/>
        </authorList>
    </citation>
    <scope>NUCLEOTIDE SEQUENCE [LARGE SCALE GENOMIC DNA]</scope>
</reference>
<comment type="subcellular location">
    <subcellularLocation>
        <location evidence="7">Cytoplasm</location>
    </subcellularLocation>
</comment>
<dbReference type="InterPro" id="IPR025249">
    <property type="entry name" value="TF_NusA_KH_1st"/>
</dbReference>
<dbReference type="InterPro" id="IPR012340">
    <property type="entry name" value="NA-bd_OB-fold"/>
</dbReference>
<dbReference type="HAMAP" id="MF_00945_B">
    <property type="entry name" value="NusA_B"/>
    <property type="match status" value="1"/>
</dbReference>
<dbReference type="PANTHER" id="PTHR22648:SF0">
    <property type="entry name" value="TRANSCRIPTION TERMINATION_ANTITERMINATION PROTEIN NUSA"/>
    <property type="match status" value="1"/>
</dbReference>
<dbReference type="STRING" id="1679444.PYTT_2278"/>
<dbReference type="Gene3D" id="3.30.1480.10">
    <property type="entry name" value="NusA, N-terminal domain"/>
    <property type="match status" value="1"/>
</dbReference>
<dbReference type="GO" id="GO:0005829">
    <property type="term" value="C:cytosol"/>
    <property type="evidence" value="ECO:0007669"/>
    <property type="project" value="TreeGrafter"/>
</dbReference>
<dbReference type="InterPro" id="IPR058582">
    <property type="entry name" value="KH_NusA_2nd"/>
</dbReference>
<dbReference type="InterPro" id="IPR009019">
    <property type="entry name" value="KH_sf_prok-type"/>
</dbReference>
<dbReference type="SUPFAM" id="SSF54814">
    <property type="entry name" value="Prokaryotic type KH domain (KH-domain type II)"/>
    <property type="match status" value="2"/>
</dbReference>
<proteinExistence type="inferred from homology"/>
<dbReference type="AlphaFoldDB" id="A0A1C7PBP9"/>
<dbReference type="NCBIfam" id="TIGR01953">
    <property type="entry name" value="NusA"/>
    <property type="match status" value="1"/>
</dbReference>
<dbReference type="SUPFAM" id="SSF50249">
    <property type="entry name" value="Nucleic acid-binding proteins"/>
    <property type="match status" value="1"/>
</dbReference>
<dbReference type="Pfam" id="PF00575">
    <property type="entry name" value="S1"/>
    <property type="match status" value="1"/>
</dbReference>
<keyword evidence="4 7" id="KW-0694">RNA-binding</keyword>
<dbReference type="SMART" id="SM00316">
    <property type="entry name" value="S1"/>
    <property type="match status" value="1"/>
</dbReference>
<dbReference type="FunFam" id="3.30.300.20:FF:000002">
    <property type="entry name" value="Transcription termination/antitermination protein NusA"/>
    <property type="match status" value="1"/>
</dbReference>
<accession>A0A1C7PBP9</accession>
<dbReference type="Pfam" id="PF26594">
    <property type="entry name" value="KH_NusA_2nd"/>
    <property type="match status" value="1"/>
</dbReference>
<dbReference type="Proteomes" id="UP000176204">
    <property type="component" value="Chromosome I"/>
</dbReference>
<dbReference type="CDD" id="cd04455">
    <property type="entry name" value="S1_NusA"/>
    <property type="match status" value="1"/>
</dbReference>
<feature type="domain" description="S1 motif" evidence="8">
    <location>
        <begin position="140"/>
        <end position="204"/>
    </location>
</feature>
<dbReference type="PROSITE" id="PS50126">
    <property type="entry name" value="S1"/>
    <property type="match status" value="1"/>
</dbReference>
<dbReference type="PATRIC" id="fig|1679444.3.peg.636"/>
<evidence type="ECO:0000256" key="4">
    <source>
        <dbReference type="ARBA" id="ARBA00022884"/>
    </source>
</evidence>
<evidence type="ECO:0000256" key="5">
    <source>
        <dbReference type="ARBA" id="ARBA00023015"/>
    </source>
</evidence>
<comment type="subunit">
    <text evidence="7">Monomer. Binds directly to the core enzyme of the DNA-dependent RNA polymerase and to nascent RNA.</text>
</comment>
<dbReference type="Pfam" id="PF08529">
    <property type="entry name" value="NusA_N"/>
    <property type="match status" value="1"/>
</dbReference>
<evidence type="ECO:0000313" key="10">
    <source>
        <dbReference type="Proteomes" id="UP000176204"/>
    </source>
</evidence>